<reference evidence="1" key="3">
    <citation type="submission" date="2025-09" db="UniProtKB">
        <authorList>
            <consortium name="Ensembl"/>
        </authorList>
    </citation>
    <scope>IDENTIFICATION</scope>
</reference>
<name>A0A7N9CRT4_MACFA</name>
<proteinExistence type="predicted"/>
<sequence length="67" mass="7253">VCWRLDIGMGVSPQNATKCVLICSVAKNNSRVHVHNVQVCYLCIHVPCWCAASINSSFTLGASFLSV</sequence>
<reference evidence="1" key="2">
    <citation type="submission" date="2025-08" db="UniProtKB">
        <authorList>
            <consortium name="Ensembl"/>
        </authorList>
    </citation>
    <scope>IDENTIFICATION</scope>
</reference>
<evidence type="ECO:0000313" key="2">
    <source>
        <dbReference type="Proteomes" id="UP000233100"/>
    </source>
</evidence>
<keyword evidence="2" id="KW-1185">Reference proteome</keyword>
<reference evidence="1 2" key="1">
    <citation type="submission" date="2013-03" db="EMBL/GenBank/DDBJ databases">
        <authorList>
            <person name="Warren W."/>
            <person name="Wilson R.K."/>
        </authorList>
    </citation>
    <scope>NUCLEOTIDE SEQUENCE</scope>
</reference>
<organism evidence="1 2">
    <name type="scientific">Macaca fascicularis</name>
    <name type="common">Crab-eating macaque</name>
    <name type="synonym">Cynomolgus monkey</name>
    <dbReference type="NCBI Taxonomy" id="9541"/>
    <lineage>
        <taxon>Eukaryota</taxon>
        <taxon>Metazoa</taxon>
        <taxon>Chordata</taxon>
        <taxon>Craniata</taxon>
        <taxon>Vertebrata</taxon>
        <taxon>Euteleostomi</taxon>
        <taxon>Mammalia</taxon>
        <taxon>Eutheria</taxon>
        <taxon>Euarchontoglires</taxon>
        <taxon>Primates</taxon>
        <taxon>Haplorrhini</taxon>
        <taxon>Catarrhini</taxon>
        <taxon>Cercopithecidae</taxon>
        <taxon>Cercopithecinae</taxon>
        <taxon>Macaca</taxon>
    </lineage>
</organism>
<protein>
    <submittedName>
        <fullName evidence="1">Uncharacterized protein</fullName>
    </submittedName>
</protein>
<dbReference type="Ensembl" id="ENSMFAT00000073541.1">
    <property type="protein sequence ID" value="ENSMFAP00000054603.1"/>
    <property type="gene ID" value="ENSMFAG00000059246.1"/>
</dbReference>
<dbReference type="GeneTree" id="ENSGT01150000287168"/>
<dbReference type="Proteomes" id="UP000233100">
    <property type="component" value="Chromosome 3"/>
</dbReference>
<accession>A0A7N9CRT4</accession>
<evidence type="ECO:0000313" key="1">
    <source>
        <dbReference type="Ensembl" id="ENSMFAP00000054603.1"/>
    </source>
</evidence>
<dbReference type="AlphaFoldDB" id="A0A7N9CRT4"/>